<dbReference type="Proteomes" id="UP000184383">
    <property type="component" value="Unassembled WGS sequence"/>
</dbReference>
<dbReference type="AlphaFoldDB" id="A0A1L9R593"/>
<proteinExistence type="predicted"/>
<dbReference type="VEuPathDB" id="FungiDB:ASPWEDRAFT_46794"/>
<dbReference type="OrthoDB" id="4716584at2759"/>
<accession>A0A1L9R593</accession>
<name>A0A1L9R593_ASPWE</name>
<gene>
    <name evidence="2" type="ORF">ASPWEDRAFT_46794</name>
</gene>
<protein>
    <submittedName>
        <fullName evidence="2">Uncharacterized protein</fullName>
    </submittedName>
</protein>
<organism evidence="2 3">
    <name type="scientific">Aspergillus wentii DTO 134E9</name>
    <dbReference type="NCBI Taxonomy" id="1073089"/>
    <lineage>
        <taxon>Eukaryota</taxon>
        <taxon>Fungi</taxon>
        <taxon>Dikarya</taxon>
        <taxon>Ascomycota</taxon>
        <taxon>Pezizomycotina</taxon>
        <taxon>Eurotiomycetes</taxon>
        <taxon>Eurotiomycetidae</taxon>
        <taxon>Eurotiales</taxon>
        <taxon>Aspergillaceae</taxon>
        <taxon>Aspergillus</taxon>
        <taxon>Aspergillus subgen. Cremei</taxon>
    </lineage>
</organism>
<feature type="compositionally biased region" description="Polar residues" evidence="1">
    <location>
        <begin position="22"/>
        <end position="43"/>
    </location>
</feature>
<feature type="region of interest" description="Disordered" evidence="1">
    <location>
        <begin position="313"/>
        <end position="336"/>
    </location>
</feature>
<feature type="compositionally biased region" description="Low complexity" evidence="1">
    <location>
        <begin position="235"/>
        <end position="258"/>
    </location>
</feature>
<keyword evidence="3" id="KW-1185">Reference proteome</keyword>
<feature type="region of interest" description="Disordered" evidence="1">
    <location>
        <begin position="211"/>
        <end position="267"/>
    </location>
</feature>
<feature type="compositionally biased region" description="Polar residues" evidence="1">
    <location>
        <begin position="1"/>
        <end position="12"/>
    </location>
</feature>
<feature type="region of interest" description="Disordered" evidence="1">
    <location>
        <begin position="1"/>
        <end position="129"/>
    </location>
</feature>
<dbReference type="RefSeq" id="XP_040683734.1">
    <property type="nucleotide sequence ID" value="XM_040836842.1"/>
</dbReference>
<dbReference type="STRING" id="1073089.A0A1L9R593"/>
<dbReference type="EMBL" id="KV878218">
    <property type="protein sequence ID" value="OJJ30057.1"/>
    <property type="molecule type" value="Genomic_DNA"/>
</dbReference>
<sequence length="636" mass="71287">MSRSADIPSQSETPRRFLAQPFETSSWNSNKGYQRMPNSTDTELLNEAAEPESNSPSGLHARAGTVSHRLSHDSSLSKPCEGNVSCSYSKSLGDHQPHPISKWRVRRPLPEPIETTKTNKRRVELEPRLSLGDNDRLQIGPRKFEPQLIETNTRSFRKGEPSRNLDHDSISNILSEHSNQVNTHQCAGQPTRAAVHAVPESKFSYTNLLRRQETRRHSYRVPDLPAIPSNSSEVSDGSGPPSLSTSPSASSGASPKPSKVTDRRRESCDEKVSGYLLSLAARSAEKQLKEQALAAFPNEQVYQPVDHFAIDREDESSNEGESPGCTANQTSHRRASSVDLSWELEYMRQHKEEAVMRNRAVVESQESQFSCTAMRAHPDFHCAEYPEGFHKESARTRHGASPPMLGNDLIFPQSLSPETTLCESATGISRLQDKYQKYCGGLWSADLRQDSKRGGGGLWMGTCGKVELNHKSQDKLLPGVVTPIHYFNEESRMCLDGINTTAKHLDQQTSTPLNQDAGFDYSIPHDSGKEFHDGVVTQIYNYLSLGYPCVARYYDSELSKISGISVEELRRDDLNTDARGYFGVTENTKANGRTCMRWAALRLYIHEWIKQQPRMMENDSNCEAWGVRERRGSWAV</sequence>
<reference evidence="3" key="1">
    <citation type="journal article" date="2017" name="Genome Biol.">
        <title>Comparative genomics reveals high biological diversity and specific adaptations in the industrially and medically important fungal genus Aspergillus.</title>
        <authorList>
            <person name="de Vries R.P."/>
            <person name="Riley R."/>
            <person name="Wiebenga A."/>
            <person name="Aguilar-Osorio G."/>
            <person name="Amillis S."/>
            <person name="Uchima C.A."/>
            <person name="Anderluh G."/>
            <person name="Asadollahi M."/>
            <person name="Askin M."/>
            <person name="Barry K."/>
            <person name="Battaglia E."/>
            <person name="Bayram O."/>
            <person name="Benocci T."/>
            <person name="Braus-Stromeyer S.A."/>
            <person name="Caldana C."/>
            <person name="Canovas D."/>
            <person name="Cerqueira G.C."/>
            <person name="Chen F."/>
            <person name="Chen W."/>
            <person name="Choi C."/>
            <person name="Clum A."/>
            <person name="Dos Santos R.A."/>
            <person name="Damasio A.R."/>
            <person name="Diallinas G."/>
            <person name="Emri T."/>
            <person name="Fekete E."/>
            <person name="Flipphi M."/>
            <person name="Freyberg S."/>
            <person name="Gallo A."/>
            <person name="Gournas C."/>
            <person name="Habgood R."/>
            <person name="Hainaut M."/>
            <person name="Harispe M.L."/>
            <person name="Henrissat B."/>
            <person name="Hilden K.S."/>
            <person name="Hope R."/>
            <person name="Hossain A."/>
            <person name="Karabika E."/>
            <person name="Karaffa L."/>
            <person name="Karanyi Z."/>
            <person name="Krasevec N."/>
            <person name="Kuo A."/>
            <person name="Kusch H."/>
            <person name="LaButti K."/>
            <person name="Lagendijk E.L."/>
            <person name="Lapidus A."/>
            <person name="Levasseur A."/>
            <person name="Lindquist E."/>
            <person name="Lipzen A."/>
            <person name="Logrieco A.F."/>
            <person name="MacCabe A."/>
            <person name="Maekelae M.R."/>
            <person name="Malavazi I."/>
            <person name="Melin P."/>
            <person name="Meyer V."/>
            <person name="Mielnichuk N."/>
            <person name="Miskei M."/>
            <person name="Molnar A.P."/>
            <person name="Mule G."/>
            <person name="Ngan C.Y."/>
            <person name="Orejas M."/>
            <person name="Orosz E."/>
            <person name="Ouedraogo J.P."/>
            <person name="Overkamp K.M."/>
            <person name="Park H.-S."/>
            <person name="Perrone G."/>
            <person name="Piumi F."/>
            <person name="Punt P.J."/>
            <person name="Ram A.F."/>
            <person name="Ramon A."/>
            <person name="Rauscher S."/>
            <person name="Record E."/>
            <person name="Riano-Pachon D.M."/>
            <person name="Robert V."/>
            <person name="Roehrig J."/>
            <person name="Ruller R."/>
            <person name="Salamov A."/>
            <person name="Salih N.S."/>
            <person name="Samson R.A."/>
            <person name="Sandor E."/>
            <person name="Sanguinetti M."/>
            <person name="Schuetze T."/>
            <person name="Sepcic K."/>
            <person name="Shelest E."/>
            <person name="Sherlock G."/>
            <person name="Sophianopoulou V."/>
            <person name="Squina F.M."/>
            <person name="Sun H."/>
            <person name="Susca A."/>
            <person name="Todd R.B."/>
            <person name="Tsang A."/>
            <person name="Unkles S.E."/>
            <person name="van de Wiele N."/>
            <person name="van Rossen-Uffink D."/>
            <person name="Oliveira J.V."/>
            <person name="Vesth T.C."/>
            <person name="Visser J."/>
            <person name="Yu J.-H."/>
            <person name="Zhou M."/>
            <person name="Andersen M.R."/>
            <person name="Archer D.B."/>
            <person name="Baker S.E."/>
            <person name="Benoit I."/>
            <person name="Brakhage A.A."/>
            <person name="Braus G.H."/>
            <person name="Fischer R."/>
            <person name="Frisvad J.C."/>
            <person name="Goldman G.H."/>
            <person name="Houbraken J."/>
            <person name="Oakley B."/>
            <person name="Pocsi I."/>
            <person name="Scazzocchio C."/>
            <person name="Seiboth B."/>
            <person name="vanKuyk P.A."/>
            <person name="Wortman J."/>
            <person name="Dyer P.S."/>
            <person name="Grigoriev I.V."/>
        </authorList>
    </citation>
    <scope>NUCLEOTIDE SEQUENCE [LARGE SCALE GENOMIC DNA]</scope>
    <source>
        <strain evidence="3">DTO 134E9</strain>
    </source>
</reference>
<evidence type="ECO:0000313" key="3">
    <source>
        <dbReference type="Proteomes" id="UP000184383"/>
    </source>
</evidence>
<evidence type="ECO:0000256" key="1">
    <source>
        <dbReference type="SAM" id="MobiDB-lite"/>
    </source>
</evidence>
<evidence type="ECO:0000313" key="2">
    <source>
        <dbReference type="EMBL" id="OJJ30057.1"/>
    </source>
</evidence>
<dbReference type="GeneID" id="63752690"/>